<dbReference type="GO" id="GO:1902600">
    <property type="term" value="P:proton transmembrane transport"/>
    <property type="evidence" value="ECO:0007669"/>
    <property type="project" value="InterPro"/>
</dbReference>
<dbReference type="EMBL" id="FMVN01000006">
    <property type="protein sequence ID" value="SCY30814.1"/>
    <property type="molecule type" value="Genomic_DNA"/>
</dbReference>
<gene>
    <name evidence="11" type="ORF">LMI_1829</name>
    <name evidence="12" type="ORF">SAMN02982997_01334</name>
</gene>
<dbReference type="PANTHER" id="PTHR42751:SF3">
    <property type="entry name" value="SODIUM_GLUTAMATE SYMPORTER"/>
    <property type="match status" value="1"/>
</dbReference>
<keyword evidence="4" id="KW-0050">Antiport</keyword>
<dbReference type="Pfam" id="PF00999">
    <property type="entry name" value="Na_H_Exchanger"/>
    <property type="match status" value="1"/>
</dbReference>
<keyword evidence="7" id="KW-0406">Ion transport</keyword>
<evidence type="ECO:0000259" key="10">
    <source>
        <dbReference type="Pfam" id="PF00999"/>
    </source>
</evidence>
<keyword evidence="5 9" id="KW-0812">Transmembrane</keyword>
<evidence type="ECO:0000256" key="6">
    <source>
        <dbReference type="ARBA" id="ARBA00022989"/>
    </source>
</evidence>
<feature type="transmembrane region" description="Helical" evidence="9">
    <location>
        <begin position="266"/>
        <end position="284"/>
    </location>
</feature>
<feature type="transmembrane region" description="Helical" evidence="9">
    <location>
        <begin position="117"/>
        <end position="136"/>
    </location>
</feature>
<organism evidence="11 13">
    <name type="scientific">Legionella micdadei</name>
    <name type="common">Tatlockia micdadei</name>
    <dbReference type="NCBI Taxonomy" id="451"/>
    <lineage>
        <taxon>Bacteria</taxon>
        <taxon>Pseudomonadati</taxon>
        <taxon>Pseudomonadota</taxon>
        <taxon>Gammaproteobacteria</taxon>
        <taxon>Legionellales</taxon>
        <taxon>Legionellaceae</taxon>
        <taxon>Legionella</taxon>
    </lineage>
</organism>
<protein>
    <submittedName>
        <fullName evidence="12">Predicted Kef-type K+ transport protein, K+/H+ antiporter domain</fullName>
    </submittedName>
    <submittedName>
        <fullName evidence="11">Sodium/hydrogen antiporter</fullName>
    </submittedName>
</protein>
<keyword evidence="3" id="KW-0813">Transport</keyword>
<feature type="transmembrane region" description="Helical" evidence="9">
    <location>
        <begin position="56"/>
        <end position="75"/>
    </location>
</feature>
<evidence type="ECO:0000256" key="2">
    <source>
        <dbReference type="ARBA" id="ARBA00005551"/>
    </source>
</evidence>
<name>A0A098GGK3_LEGMI</name>
<feature type="domain" description="Cation/H+ exchanger transmembrane" evidence="10">
    <location>
        <begin position="17"/>
        <end position="369"/>
    </location>
</feature>
<feature type="transmembrane region" description="Helical" evidence="9">
    <location>
        <begin position="241"/>
        <end position="259"/>
    </location>
</feature>
<feature type="transmembrane region" description="Helical" evidence="9">
    <location>
        <begin position="181"/>
        <end position="204"/>
    </location>
</feature>
<evidence type="ECO:0000313" key="13">
    <source>
        <dbReference type="Proteomes" id="UP000032414"/>
    </source>
</evidence>
<dbReference type="Gene3D" id="1.20.1530.20">
    <property type="match status" value="1"/>
</dbReference>
<dbReference type="InterPro" id="IPR038770">
    <property type="entry name" value="Na+/solute_symporter_sf"/>
</dbReference>
<sequence length="390" mass="42584">MQTGAVFYTIFLIFAGAAIFSTLVLFTKQSLLVAYILLGAALGPWGLQLVSDLTVVQQVGDIGIVFLLFLLGLHLQPQNLVHMLRKVTWIAVVSSVLFAIIAYLIGRWFGLNVTESWILGAAMMFSSTIIGLKLLPTTILHHQHTGEVMISVLLMQDVIAIIVLILINGAQQSNGFSWNDLILVGIALPALTLFAFAVERYILVKLLARFDRTQEYVFLLSIGWCLGMSFLAQKVGLSEDIGAFVAGVALAASPISLYIAESLKPLRDFFLVMFFFSIGATFNFGFAAQVVIPACILSFLMLLAKPLLFRFLLVRAGEKKPVAKEVGVRLGQASEFSLLVASIAVSTKLISEVASNLIQATTILTFIVSSYLVVLKYPTPIALSDKMRKD</sequence>
<dbReference type="InterPro" id="IPR006153">
    <property type="entry name" value="Cation/H_exchanger_TM"/>
</dbReference>
<dbReference type="Proteomes" id="UP000182998">
    <property type="component" value="Unassembled WGS sequence"/>
</dbReference>
<dbReference type="HOGENOM" id="CLU_005126_1_2_6"/>
<dbReference type="STRING" id="451.B6N58_06830"/>
<feature type="transmembrane region" description="Helical" evidence="9">
    <location>
        <begin position="148"/>
        <end position="169"/>
    </location>
</feature>
<feature type="transmembrane region" description="Helical" evidence="9">
    <location>
        <begin position="32"/>
        <end position="50"/>
    </location>
</feature>
<dbReference type="PATRIC" id="fig|451.8.peg.1471"/>
<evidence type="ECO:0000313" key="14">
    <source>
        <dbReference type="Proteomes" id="UP000182998"/>
    </source>
</evidence>
<evidence type="ECO:0000256" key="8">
    <source>
        <dbReference type="ARBA" id="ARBA00023136"/>
    </source>
</evidence>
<dbReference type="GO" id="GO:0016020">
    <property type="term" value="C:membrane"/>
    <property type="evidence" value="ECO:0007669"/>
    <property type="project" value="UniProtKB-SubCell"/>
</dbReference>
<feature type="transmembrane region" description="Helical" evidence="9">
    <location>
        <begin position="290"/>
        <end position="313"/>
    </location>
</feature>
<dbReference type="RefSeq" id="WP_045099419.1">
    <property type="nucleotide sequence ID" value="NZ_CP020614.1"/>
</dbReference>
<dbReference type="EMBL" id="LN614830">
    <property type="protein sequence ID" value="CEG61122.1"/>
    <property type="molecule type" value="Genomic_DNA"/>
</dbReference>
<evidence type="ECO:0000256" key="5">
    <source>
        <dbReference type="ARBA" id="ARBA00022692"/>
    </source>
</evidence>
<dbReference type="Proteomes" id="UP000032414">
    <property type="component" value="Chromosome I"/>
</dbReference>
<dbReference type="OrthoDB" id="9781411at2"/>
<keyword evidence="6 9" id="KW-1133">Transmembrane helix</keyword>
<comment type="subcellular location">
    <subcellularLocation>
        <location evidence="1">Membrane</location>
        <topology evidence="1">Multi-pass membrane protein</topology>
    </subcellularLocation>
</comment>
<feature type="transmembrane region" description="Helical" evidence="9">
    <location>
        <begin position="357"/>
        <end position="379"/>
    </location>
</feature>
<evidence type="ECO:0000256" key="7">
    <source>
        <dbReference type="ARBA" id="ARBA00023065"/>
    </source>
</evidence>
<reference evidence="13" key="2">
    <citation type="submission" date="2014-09" db="EMBL/GenBank/DDBJ databases">
        <authorList>
            <person name="Gomez-Valero L."/>
        </authorList>
    </citation>
    <scope>NUCLEOTIDE SEQUENCE [LARGE SCALE GENOMIC DNA]</scope>
    <source>
        <strain evidence="13">ATCC33218</strain>
    </source>
</reference>
<evidence type="ECO:0000256" key="9">
    <source>
        <dbReference type="SAM" id="Phobius"/>
    </source>
</evidence>
<reference evidence="12 14" key="3">
    <citation type="submission" date="2016-10" db="EMBL/GenBank/DDBJ databases">
        <authorList>
            <person name="Varghese N."/>
            <person name="Submissions S."/>
        </authorList>
    </citation>
    <scope>NUCLEOTIDE SEQUENCE [LARGE SCALE GENOMIC DNA]</scope>
    <source>
        <strain evidence="12 14">ATCC 33218</strain>
    </source>
</reference>
<proteinExistence type="inferred from homology"/>
<accession>A0A098GGK3</accession>
<dbReference type="PANTHER" id="PTHR42751">
    <property type="entry name" value="SODIUM/HYDROGEN EXCHANGER FAMILY/TRKA DOMAIN PROTEIN"/>
    <property type="match status" value="1"/>
</dbReference>
<evidence type="ECO:0000313" key="12">
    <source>
        <dbReference type="EMBL" id="SCY30814.1"/>
    </source>
</evidence>
<evidence type="ECO:0000256" key="4">
    <source>
        <dbReference type="ARBA" id="ARBA00022449"/>
    </source>
</evidence>
<dbReference type="AlphaFoldDB" id="A0A098GGK3"/>
<keyword evidence="14" id="KW-1185">Reference proteome</keyword>
<dbReference type="KEGG" id="tmc:LMI_1829"/>
<feature type="transmembrane region" description="Helical" evidence="9">
    <location>
        <begin position="87"/>
        <end position="105"/>
    </location>
</feature>
<evidence type="ECO:0000313" key="11">
    <source>
        <dbReference type="EMBL" id="CEG61122.1"/>
    </source>
</evidence>
<evidence type="ECO:0000256" key="3">
    <source>
        <dbReference type="ARBA" id="ARBA00022448"/>
    </source>
</evidence>
<feature type="transmembrane region" description="Helical" evidence="9">
    <location>
        <begin position="6"/>
        <end position="25"/>
    </location>
</feature>
<evidence type="ECO:0000256" key="1">
    <source>
        <dbReference type="ARBA" id="ARBA00004141"/>
    </source>
</evidence>
<reference evidence="11" key="1">
    <citation type="submission" date="2014-09" db="EMBL/GenBank/DDBJ databases">
        <authorList>
            <person name="GOMEZ-VALERO Laura"/>
        </authorList>
    </citation>
    <scope>NUCLEOTIDE SEQUENCE</scope>
    <source>
        <strain evidence="11">ATCC33218</strain>
    </source>
</reference>
<feature type="transmembrane region" description="Helical" evidence="9">
    <location>
        <begin position="216"/>
        <end position="235"/>
    </location>
</feature>
<comment type="similarity">
    <text evidence="2">Belongs to the monovalent cation:proton antiporter 2 (CPA2) transporter (TC 2.A.37) family.</text>
</comment>
<dbReference type="GO" id="GO:0015297">
    <property type="term" value="F:antiporter activity"/>
    <property type="evidence" value="ECO:0007669"/>
    <property type="project" value="UniProtKB-KW"/>
</dbReference>
<keyword evidence="8 9" id="KW-0472">Membrane</keyword>